<dbReference type="AlphaFoldDB" id="A0A0D2WJE2"/>
<proteinExistence type="inferred from homology"/>
<evidence type="ECO:0000256" key="7">
    <source>
        <dbReference type="SAM" id="MobiDB-lite"/>
    </source>
</evidence>
<keyword evidence="6" id="KW-0175">Coiled coil</keyword>
<evidence type="ECO:0000256" key="1">
    <source>
        <dbReference type="ARBA" id="ARBA00004123"/>
    </source>
</evidence>
<dbReference type="PANTHER" id="PTHR12228">
    <property type="entry name" value="TRANSCRIPTION INITIATION FACTOR TFIID 55 KD SUBUNIT-RELATED"/>
    <property type="match status" value="1"/>
</dbReference>
<feature type="coiled-coil region" evidence="6">
    <location>
        <begin position="302"/>
        <end position="359"/>
    </location>
</feature>
<evidence type="ECO:0000256" key="6">
    <source>
        <dbReference type="SAM" id="Coils"/>
    </source>
</evidence>
<evidence type="ECO:0000256" key="3">
    <source>
        <dbReference type="ARBA" id="ARBA00023015"/>
    </source>
</evidence>
<feature type="compositionally biased region" description="Low complexity" evidence="7">
    <location>
        <begin position="239"/>
        <end position="280"/>
    </location>
</feature>
<dbReference type="OrthoDB" id="153872at2759"/>
<evidence type="ECO:0000256" key="2">
    <source>
        <dbReference type="ARBA" id="ARBA00009368"/>
    </source>
</evidence>
<keyword evidence="3" id="KW-0805">Transcription regulation</keyword>
<evidence type="ECO:0000313" key="9">
    <source>
        <dbReference type="EMBL" id="KJE90130.1"/>
    </source>
</evidence>
<evidence type="ECO:0000259" key="8">
    <source>
        <dbReference type="SMART" id="SM01370"/>
    </source>
</evidence>
<accession>A0A0D2WJE2</accession>
<dbReference type="InParanoid" id="A0A0D2WJE2"/>
<dbReference type="Pfam" id="PF04658">
    <property type="entry name" value="TAFII55_N"/>
    <property type="match status" value="1"/>
</dbReference>
<dbReference type="GO" id="GO:0051123">
    <property type="term" value="P:RNA polymerase II preinitiation complex assembly"/>
    <property type="evidence" value="ECO:0007669"/>
    <property type="project" value="TreeGrafter"/>
</dbReference>
<dbReference type="GO" id="GO:0005669">
    <property type="term" value="C:transcription factor TFIID complex"/>
    <property type="evidence" value="ECO:0007669"/>
    <property type="project" value="InterPro"/>
</dbReference>
<dbReference type="SMART" id="SM01370">
    <property type="entry name" value="TAFII55_N"/>
    <property type="match status" value="1"/>
</dbReference>
<keyword evidence="5" id="KW-0539">Nucleus</keyword>
<dbReference type="PANTHER" id="PTHR12228:SF0">
    <property type="entry name" value="TATA-BOX BINDING PROTEIN ASSOCIATED FACTOR 7"/>
    <property type="match status" value="1"/>
</dbReference>
<dbReference type="InterPro" id="IPR037817">
    <property type="entry name" value="TAF7"/>
</dbReference>
<name>A0A0D2WJE2_CAPO3</name>
<keyword evidence="4" id="KW-0804">Transcription</keyword>
<feature type="compositionally biased region" description="Acidic residues" evidence="7">
    <location>
        <begin position="171"/>
        <end position="204"/>
    </location>
</feature>
<dbReference type="OMA" id="KWEKMQN"/>
<reference evidence="10" key="1">
    <citation type="submission" date="2011-02" db="EMBL/GenBank/DDBJ databases">
        <title>The Genome Sequence of Capsaspora owczarzaki ATCC 30864.</title>
        <authorList>
            <person name="Russ C."/>
            <person name="Cuomo C."/>
            <person name="Burger G."/>
            <person name="Gray M.W."/>
            <person name="Holland P.W.H."/>
            <person name="King N."/>
            <person name="Lang F.B.F."/>
            <person name="Roger A.J."/>
            <person name="Ruiz-Trillo I."/>
            <person name="Young S.K."/>
            <person name="Zeng Q."/>
            <person name="Gargeya S."/>
            <person name="Alvarado L."/>
            <person name="Berlin A."/>
            <person name="Chapman S.B."/>
            <person name="Chen Z."/>
            <person name="Freedman E."/>
            <person name="Gellesch M."/>
            <person name="Goldberg J."/>
            <person name="Griggs A."/>
            <person name="Gujja S."/>
            <person name="Heilman E."/>
            <person name="Heiman D."/>
            <person name="Howarth C."/>
            <person name="Mehta T."/>
            <person name="Neiman D."/>
            <person name="Pearson M."/>
            <person name="Roberts A."/>
            <person name="Saif S."/>
            <person name="Shea T."/>
            <person name="Shenoy N."/>
            <person name="Sisk P."/>
            <person name="Stolte C."/>
            <person name="Sykes S."/>
            <person name="White J."/>
            <person name="Yandava C."/>
            <person name="Haas B."/>
            <person name="Nusbaum C."/>
            <person name="Birren B."/>
        </authorList>
    </citation>
    <scope>NUCLEOTIDE SEQUENCE</scope>
    <source>
        <strain evidence="10">ATCC 30864</strain>
    </source>
</reference>
<dbReference type="GO" id="GO:0016251">
    <property type="term" value="F:RNA polymerase II general transcription initiation factor activity"/>
    <property type="evidence" value="ECO:0007669"/>
    <property type="project" value="TreeGrafter"/>
</dbReference>
<feature type="compositionally biased region" description="Acidic residues" evidence="7">
    <location>
        <begin position="151"/>
        <end position="164"/>
    </location>
</feature>
<protein>
    <recommendedName>
        <fullName evidence="8">TAFII55 protein conserved region domain-containing protein</fullName>
    </recommendedName>
</protein>
<dbReference type="PhylomeDB" id="A0A0D2WJE2"/>
<gene>
    <name evidence="9" type="ORF">CAOG_001479</name>
</gene>
<dbReference type="eggNOG" id="KOG4011">
    <property type="taxonomic scope" value="Eukaryota"/>
</dbReference>
<evidence type="ECO:0000256" key="5">
    <source>
        <dbReference type="ARBA" id="ARBA00023242"/>
    </source>
</evidence>
<sequence>MASRLAEYLDKNTLKDKLSITYAAAGEDTRQFKVTFDGVTMDATLVDLPTIIESQKSVDKRNFYKTADICQMLVCTSEDPEKKNVQVIYPHGLSAPLKNVRKKRFRKSAASKLTNSWEVQTAVARLLRDNMLASSDTYELVDVTEETAPAGDEDVELVSDDEAEANAVGSDSEEEEEESDDEDVEDREEEDVEADKEIMEDEASECGFKDNTASSSGQRIDVDEEGAGDQDSSSDSDSDSSSSDSSSSSDDESSTQVASSTQSTASAPAPPSSSSSAPQPMQIEVTETPEQAAERQSRAAAIEAATAEVTRLETRVAEVRKQLAATNNPLLSARVRASLRQAEEELNSKTQALESLKAASQP</sequence>
<evidence type="ECO:0000256" key="4">
    <source>
        <dbReference type="ARBA" id="ARBA00023163"/>
    </source>
</evidence>
<evidence type="ECO:0000313" key="10">
    <source>
        <dbReference type="Proteomes" id="UP000008743"/>
    </source>
</evidence>
<dbReference type="CDD" id="cd08047">
    <property type="entry name" value="TAF7"/>
    <property type="match status" value="1"/>
</dbReference>
<dbReference type="STRING" id="595528.A0A0D2WJE2"/>
<feature type="domain" description="TAFII55 protein conserved region" evidence="8">
    <location>
        <begin position="1"/>
        <end position="135"/>
    </location>
</feature>
<dbReference type="EMBL" id="KE346361">
    <property type="protein sequence ID" value="KJE90130.1"/>
    <property type="molecule type" value="Genomic_DNA"/>
</dbReference>
<comment type="subcellular location">
    <subcellularLocation>
        <location evidence="1">Nucleus</location>
    </subcellularLocation>
</comment>
<feature type="compositionally biased region" description="Acidic residues" evidence="7">
    <location>
        <begin position="222"/>
        <end position="238"/>
    </location>
</feature>
<dbReference type="Proteomes" id="UP000008743">
    <property type="component" value="Unassembled WGS sequence"/>
</dbReference>
<comment type="similarity">
    <text evidence="2">Belongs to the TAF7 family.</text>
</comment>
<dbReference type="InterPro" id="IPR006751">
    <property type="entry name" value="TAFII55_prot_cons_reg"/>
</dbReference>
<feature type="region of interest" description="Disordered" evidence="7">
    <location>
        <begin position="144"/>
        <end position="300"/>
    </location>
</feature>
<organism evidence="9 10">
    <name type="scientific">Capsaspora owczarzaki (strain ATCC 30864)</name>
    <dbReference type="NCBI Taxonomy" id="595528"/>
    <lineage>
        <taxon>Eukaryota</taxon>
        <taxon>Filasterea</taxon>
        <taxon>Capsaspora</taxon>
    </lineage>
</organism>
<keyword evidence="10" id="KW-1185">Reference proteome</keyword>